<dbReference type="EMBL" id="BLLF01001026">
    <property type="protein sequence ID" value="GFH16630.1"/>
    <property type="molecule type" value="Genomic_DNA"/>
</dbReference>
<dbReference type="AlphaFoldDB" id="A0A699Z4Z3"/>
<evidence type="ECO:0000256" key="4">
    <source>
        <dbReference type="SAM" id="Phobius"/>
    </source>
</evidence>
<protein>
    <submittedName>
        <fullName evidence="6">Calcium-transporting ATPase</fullName>
    </submittedName>
</protein>
<proteinExistence type="predicted"/>
<keyword evidence="7" id="KW-1185">Reference proteome</keyword>
<dbReference type="InterPro" id="IPR006068">
    <property type="entry name" value="ATPase_P-typ_cation-transptr_C"/>
</dbReference>
<accession>A0A699Z4Z3</accession>
<keyword evidence="4" id="KW-0812">Transmembrane</keyword>
<dbReference type="GO" id="GO:0012505">
    <property type="term" value="C:endomembrane system"/>
    <property type="evidence" value="ECO:0007669"/>
    <property type="project" value="UniProtKB-SubCell"/>
</dbReference>
<keyword evidence="4" id="KW-1133">Transmembrane helix</keyword>
<gene>
    <name evidence="6" type="ORF">HaLaN_13087</name>
</gene>
<keyword evidence="3" id="KW-0460">Magnesium</keyword>
<dbReference type="Pfam" id="PF00689">
    <property type="entry name" value="Cation_ATPase_C"/>
    <property type="match status" value="1"/>
</dbReference>
<keyword evidence="2" id="KW-0479">Metal-binding</keyword>
<feature type="non-terminal residue" evidence="6">
    <location>
        <position position="215"/>
    </location>
</feature>
<organism evidence="6 7">
    <name type="scientific">Haematococcus lacustris</name>
    <name type="common">Green alga</name>
    <name type="synonym">Haematococcus pluvialis</name>
    <dbReference type="NCBI Taxonomy" id="44745"/>
    <lineage>
        <taxon>Eukaryota</taxon>
        <taxon>Viridiplantae</taxon>
        <taxon>Chlorophyta</taxon>
        <taxon>core chlorophytes</taxon>
        <taxon>Chlorophyceae</taxon>
        <taxon>CS clade</taxon>
        <taxon>Chlamydomonadales</taxon>
        <taxon>Haematococcaceae</taxon>
        <taxon>Haematococcus</taxon>
    </lineage>
</organism>
<dbReference type="InterPro" id="IPR023298">
    <property type="entry name" value="ATPase_P-typ_TM_dom_sf"/>
</dbReference>
<dbReference type="PANTHER" id="PTHR24093">
    <property type="entry name" value="CATION TRANSPORTING ATPASE"/>
    <property type="match status" value="1"/>
</dbReference>
<name>A0A699Z4Z3_HAELA</name>
<dbReference type="Gene3D" id="1.20.1110.10">
    <property type="entry name" value="Calcium-transporting ATPase, transmembrane domain"/>
    <property type="match status" value="1"/>
</dbReference>
<dbReference type="GO" id="GO:0046872">
    <property type="term" value="F:metal ion binding"/>
    <property type="evidence" value="ECO:0007669"/>
    <property type="project" value="UniProtKB-KW"/>
</dbReference>
<evidence type="ECO:0000256" key="1">
    <source>
        <dbReference type="ARBA" id="ARBA00004127"/>
    </source>
</evidence>
<feature type="transmembrane region" description="Helical" evidence="4">
    <location>
        <begin position="191"/>
        <end position="214"/>
    </location>
</feature>
<dbReference type="GO" id="GO:0005388">
    <property type="term" value="F:P-type calcium transporter activity"/>
    <property type="evidence" value="ECO:0007669"/>
    <property type="project" value="TreeGrafter"/>
</dbReference>
<feature type="domain" description="Cation-transporting P-type ATPase C-terminal" evidence="5">
    <location>
        <begin position="2"/>
        <end position="55"/>
    </location>
</feature>
<evidence type="ECO:0000313" key="6">
    <source>
        <dbReference type="EMBL" id="GFH16630.1"/>
    </source>
</evidence>
<evidence type="ECO:0000256" key="3">
    <source>
        <dbReference type="ARBA" id="ARBA00022842"/>
    </source>
</evidence>
<dbReference type="Proteomes" id="UP000485058">
    <property type="component" value="Unassembled WGS sequence"/>
</dbReference>
<reference evidence="6 7" key="1">
    <citation type="submission" date="2020-02" db="EMBL/GenBank/DDBJ databases">
        <title>Draft genome sequence of Haematococcus lacustris strain NIES-144.</title>
        <authorList>
            <person name="Morimoto D."/>
            <person name="Nakagawa S."/>
            <person name="Yoshida T."/>
            <person name="Sawayama S."/>
        </authorList>
    </citation>
    <scope>NUCLEOTIDE SEQUENCE [LARGE SCALE GENOMIC DNA]</scope>
    <source>
        <strain evidence="6 7">NIES-144</strain>
    </source>
</reference>
<keyword evidence="4" id="KW-0472">Membrane</keyword>
<comment type="caution">
    <text evidence="6">The sequence shown here is derived from an EMBL/GenBank/DDBJ whole genome shotgun (WGS) entry which is preliminary data.</text>
</comment>
<evidence type="ECO:0000259" key="5">
    <source>
        <dbReference type="Pfam" id="PF00689"/>
    </source>
</evidence>
<sequence length="215" mass="24170">MGALALATEEPTPELLRLRPYGREEPLIMGRMWKHIVVQGLYQLAWMFVCLYGLPEIIPRYYIGERYKPKYYGEQCLERTGDARICNWVLNCGFPVGAETANTAACSLYTERWMPQGLPLPIDAATAVCGAGVPTCPDLTKLVAVQADLQRGLNDDWYRQRHTSLSVLFNAFICMQVANEVASRRLLTNPVFMAVIVITMGLQAIIINFLGSFFK</sequence>
<comment type="subcellular location">
    <subcellularLocation>
        <location evidence="1">Endomembrane system</location>
        <topology evidence="1">Multi-pass membrane protein</topology>
    </subcellularLocation>
</comment>
<dbReference type="GO" id="GO:0005886">
    <property type="term" value="C:plasma membrane"/>
    <property type="evidence" value="ECO:0007669"/>
    <property type="project" value="TreeGrafter"/>
</dbReference>
<evidence type="ECO:0000256" key="2">
    <source>
        <dbReference type="ARBA" id="ARBA00022723"/>
    </source>
</evidence>
<feature type="transmembrane region" description="Helical" evidence="4">
    <location>
        <begin position="36"/>
        <end position="54"/>
    </location>
</feature>
<evidence type="ECO:0000313" key="7">
    <source>
        <dbReference type="Proteomes" id="UP000485058"/>
    </source>
</evidence>
<dbReference type="PANTHER" id="PTHR24093:SF369">
    <property type="entry name" value="CALCIUM-TRANSPORTING ATPASE"/>
    <property type="match status" value="1"/>
</dbReference>
<dbReference type="SUPFAM" id="SSF81665">
    <property type="entry name" value="Calcium ATPase, transmembrane domain M"/>
    <property type="match status" value="1"/>
</dbReference>